<sequence length="147" mass="17480">MNSRFQDQNKTLSDFQTETLVYCPSCEKKAVAKVDYPTKNARLFCTNCGYNKELSTRISISGNTASLQIAAHRYFNARLWLQHSFKEDLFWAYNYAHLDYLEQYISAKLREHHDRTHFTLLEKLPKFYHEAKNREPLLKIIQKLKIK</sequence>
<evidence type="ECO:0000313" key="1">
    <source>
        <dbReference type="EMBL" id="UUC44798.1"/>
    </source>
</evidence>
<keyword evidence="2" id="KW-1185">Reference proteome</keyword>
<proteinExistence type="predicted"/>
<evidence type="ECO:0008006" key="3">
    <source>
        <dbReference type="Google" id="ProtNLM"/>
    </source>
</evidence>
<reference evidence="1" key="1">
    <citation type="submission" date="2022-07" db="EMBL/GenBank/DDBJ databases">
        <title>Isolation, identification, and degradation of a PFOSA degrading strain from sewage treatment plant.</title>
        <authorList>
            <person name="Zhang L."/>
            <person name="Huo Y."/>
        </authorList>
    </citation>
    <scope>NUCLEOTIDE SEQUENCE</scope>
    <source>
        <strain evidence="1">C1</strain>
    </source>
</reference>
<protein>
    <recommendedName>
        <fullName evidence="3">TFIIB-type zinc ribbon-containing protein</fullName>
    </recommendedName>
</protein>
<dbReference type="Proteomes" id="UP001059844">
    <property type="component" value="Chromosome"/>
</dbReference>
<organism evidence="1 2">
    <name type="scientific">Flavobacterium cerinum</name>
    <dbReference type="NCBI Taxonomy" id="2502784"/>
    <lineage>
        <taxon>Bacteria</taxon>
        <taxon>Pseudomonadati</taxon>
        <taxon>Bacteroidota</taxon>
        <taxon>Flavobacteriia</taxon>
        <taxon>Flavobacteriales</taxon>
        <taxon>Flavobacteriaceae</taxon>
        <taxon>Flavobacterium</taxon>
    </lineage>
</organism>
<dbReference type="RefSeq" id="WP_256550482.1">
    <property type="nucleotide sequence ID" value="NZ_CP101751.1"/>
</dbReference>
<gene>
    <name evidence="1" type="ORF">NOX80_14320</name>
</gene>
<accession>A0ABY5IPM9</accession>
<name>A0ABY5IPM9_9FLAO</name>
<dbReference type="EMBL" id="CP101751">
    <property type="protein sequence ID" value="UUC44798.1"/>
    <property type="molecule type" value="Genomic_DNA"/>
</dbReference>
<evidence type="ECO:0000313" key="2">
    <source>
        <dbReference type="Proteomes" id="UP001059844"/>
    </source>
</evidence>